<proteinExistence type="inferred from homology"/>
<keyword evidence="4 9" id="KW-0812">Transmembrane</keyword>
<evidence type="ECO:0000256" key="6">
    <source>
        <dbReference type="ARBA" id="ARBA00023136"/>
    </source>
</evidence>
<dbReference type="OrthoDB" id="409792at2759"/>
<sequence>MELKTPSEESSSISPGPKVKLIMSKLRAECELMLMFIFFSILGNYSRLGLIELTDYSGAYVRGPTVMWANVAACFVMGLMQEMKDLSLFSPLLFTGVTTAYCGCVSSFSSLMVELFSNAANVSTARVPSGLPNRAYGIMQFLAVLLTQLLASICSHIFGLLVAREFAPLLESSGTQEKPLAFQRIRTTFDFISNVILVLSVPLLIVQIVLAGVYDNYSRFWTLSAVFAFPGAVLRYVLSKQLNHRFRHFPMGTFAANVIGTLILAIITLVTKGKRSDGSGIIHSNTAKTVVVALGNGFCGSLTTVSTFVNECQILPFRRTMIYYFVSIFVSFGLVVVIVGSYAWTKGLEN</sequence>
<feature type="transmembrane region" description="Helical" evidence="9">
    <location>
        <begin position="136"/>
        <end position="163"/>
    </location>
</feature>
<evidence type="ECO:0000256" key="1">
    <source>
        <dbReference type="ARBA" id="ARBA00002598"/>
    </source>
</evidence>
<dbReference type="STRING" id="1245769.A0A0C7MMW8"/>
<evidence type="ECO:0000256" key="4">
    <source>
        <dbReference type="ARBA" id="ARBA00022692"/>
    </source>
</evidence>
<evidence type="ECO:0000256" key="2">
    <source>
        <dbReference type="ARBA" id="ARBA00004651"/>
    </source>
</evidence>
<keyword evidence="3" id="KW-1003">Cell membrane</keyword>
<keyword evidence="11" id="KW-1185">Reference proteome</keyword>
<evidence type="ECO:0000256" key="7">
    <source>
        <dbReference type="ARBA" id="ARBA00035120"/>
    </source>
</evidence>
<comment type="similarity">
    <text evidence="7">Belongs to the fluoride channel Fluc/FEX (TC 1.A.43) family.</text>
</comment>
<feature type="transmembrane region" description="Helical" evidence="9">
    <location>
        <begin position="92"/>
        <end position="116"/>
    </location>
</feature>
<keyword evidence="6 9" id="KW-0472">Membrane</keyword>
<evidence type="ECO:0000256" key="5">
    <source>
        <dbReference type="ARBA" id="ARBA00022989"/>
    </source>
</evidence>
<reference evidence="10 11" key="1">
    <citation type="submission" date="2014-12" db="EMBL/GenBank/DDBJ databases">
        <authorList>
            <person name="Neuveglise Cecile"/>
        </authorList>
    </citation>
    <scope>NUCLEOTIDE SEQUENCE [LARGE SCALE GENOMIC DNA]</scope>
    <source>
        <strain evidence="10 11">CBS 12615</strain>
    </source>
</reference>
<feature type="transmembrane region" description="Helical" evidence="9">
    <location>
        <begin position="191"/>
        <end position="214"/>
    </location>
</feature>
<feature type="transmembrane region" description="Helical" evidence="9">
    <location>
        <begin position="321"/>
        <end position="344"/>
    </location>
</feature>
<keyword evidence="5 9" id="KW-1133">Transmembrane helix</keyword>
<dbReference type="Pfam" id="PF02537">
    <property type="entry name" value="CRCB"/>
    <property type="match status" value="2"/>
</dbReference>
<gene>
    <name evidence="10" type="ORF">LALA0_S02e09340g</name>
</gene>
<dbReference type="PANTHER" id="PTHR28259:SF1">
    <property type="entry name" value="FLUORIDE EXPORT PROTEIN 1-RELATED"/>
    <property type="match status" value="1"/>
</dbReference>
<comment type="subcellular location">
    <subcellularLocation>
        <location evidence="2">Cell membrane</location>
        <topology evidence="2">Multi-pass membrane protein</topology>
    </subcellularLocation>
</comment>
<feature type="transmembrane region" description="Helical" evidence="9">
    <location>
        <begin position="250"/>
        <end position="270"/>
    </location>
</feature>
<dbReference type="RefSeq" id="XP_022627451.1">
    <property type="nucleotide sequence ID" value="XM_022773980.1"/>
</dbReference>
<comment type="function">
    <text evidence="1">Fluoride channel required for the rapid expulsion of cytoplasmic fluoride.</text>
</comment>
<feature type="transmembrane region" description="Helical" evidence="9">
    <location>
        <begin position="60"/>
        <end position="80"/>
    </location>
</feature>
<evidence type="ECO:0000256" key="8">
    <source>
        <dbReference type="ARBA" id="ARBA00035585"/>
    </source>
</evidence>
<protein>
    <submittedName>
        <fullName evidence="10">LALA0S02e09340g1_1</fullName>
    </submittedName>
</protein>
<organism evidence="10 11">
    <name type="scientific">Lachancea lanzarotensis</name>
    <dbReference type="NCBI Taxonomy" id="1245769"/>
    <lineage>
        <taxon>Eukaryota</taxon>
        <taxon>Fungi</taxon>
        <taxon>Dikarya</taxon>
        <taxon>Ascomycota</taxon>
        <taxon>Saccharomycotina</taxon>
        <taxon>Saccharomycetes</taxon>
        <taxon>Saccharomycetales</taxon>
        <taxon>Saccharomycetaceae</taxon>
        <taxon>Lachancea</taxon>
    </lineage>
</organism>
<evidence type="ECO:0000256" key="9">
    <source>
        <dbReference type="SAM" id="Phobius"/>
    </source>
</evidence>
<dbReference type="EMBL" id="LN736361">
    <property type="protein sequence ID" value="CEP61215.1"/>
    <property type="molecule type" value="Genomic_DNA"/>
</dbReference>
<dbReference type="GO" id="GO:1903425">
    <property type="term" value="F:fluoride transmembrane transporter activity"/>
    <property type="evidence" value="ECO:0007669"/>
    <property type="project" value="TreeGrafter"/>
</dbReference>
<dbReference type="HOGENOM" id="CLU_030507_1_2_1"/>
<evidence type="ECO:0000256" key="3">
    <source>
        <dbReference type="ARBA" id="ARBA00022475"/>
    </source>
</evidence>
<dbReference type="Proteomes" id="UP000054304">
    <property type="component" value="Unassembled WGS sequence"/>
</dbReference>
<accession>A0A0C7MMW8</accession>
<evidence type="ECO:0000313" key="10">
    <source>
        <dbReference type="EMBL" id="CEP61215.1"/>
    </source>
</evidence>
<evidence type="ECO:0000313" key="11">
    <source>
        <dbReference type="Proteomes" id="UP000054304"/>
    </source>
</evidence>
<comment type="catalytic activity">
    <reaction evidence="8">
        <text>fluoride(in) = fluoride(out)</text>
        <dbReference type="Rhea" id="RHEA:76159"/>
        <dbReference type="ChEBI" id="CHEBI:17051"/>
    </reaction>
    <physiologicalReaction direction="left-to-right" evidence="8">
        <dbReference type="Rhea" id="RHEA:76160"/>
    </physiologicalReaction>
</comment>
<dbReference type="AlphaFoldDB" id="A0A0C7MMW8"/>
<feature type="transmembrane region" description="Helical" evidence="9">
    <location>
        <begin position="220"/>
        <end position="238"/>
    </location>
</feature>
<name>A0A0C7MMW8_9SACH</name>
<dbReference type="GeneID" id="34684633"/>
<dbReference type="PANTHER" id="PTHR28259">
    <property type="entry name" value="FLUORIDE EXPORT PROTEIN 1-RELATED"/>
    <property type="match status" value="1"/>
</dbReference>
<dbReference type="GO" id="GO:0005886">
    <property type="term" value="C:plasma membrane"/>
    <property type="evidence" value="ECO:0007669"/>
    <property type="project" value="UniProtKB-SubCell"/>
</dbReference>
<dbReference type="InterPro" id="IPR003691">
    <property type="entry name" value="FluC"/>
</dbReference>
<feature type="transmembrane region" description="Helical" evidence="9">
    <location>
        <begin position="30"/>
        <end position="48"/>
    </location>
</feature>